<gene>
    <name evidence="1" type="ORF">QM524_06985</name>
</gene>
<protein>
    <recommendedName>
        <fullName evidence="3">DUF5590 domain-containing protein</fullName>
    </recommendedName>
</protein>
<dbReference type="RefSeq" id="WP_283344013.1">
    <property type="nucleotide sequence ID" value="NZ_JASHIF010000004.1"/>
</dbReference>
<proteinExistence type="predicted"/>
<evidence type="ECO:0008006" key="3">
    <source>
        <dbReference type="Google" id="ProtNLM"/>
    </source>
</evidence>
<sequence length="183" mass="21121">MKKTIIIIATIVLAVITYFIGKSKGWWNLFSSSTNPSYNKSSTSNTLTKISNKIRGIDTTINEYGVDTATVQINWEGKDVYKIKDSKRPTGQFAFGFLYDGTIVYQYQQNGTWIFSTDPYIPETNQYGIDTKTIIDYYNGIPIYQFSNGTRPDEVAGYLEDGTYVYERWVDEGTPEERKEYYW</sequence>
<keyword evidence="2" id="KW-1185">Reference proteome</keyword>
<accession>A0ABT6Y5V4</accession>
<evidence type="ECO:0000313" key="1">
    <source>
        <dbReference type="EMBL" id="MDI9858945.1"/>
    </source>
</evidence>
<organism evidence="1 2">
    <name type="scientific">Flectobacillus roseus</name>
    <dbReference type="NCBI Taxonomy" id="502259"/>
    <lineage>
        <taxon>Bacteria</taxon>
        <taxon>Pseudomonadati</taxon>
        <taxon>Bacteroidota</taxon>
        <taxon>Cytophagia</taxon>
        <taxon>Cytophagales</taxon>
        <taxon>Flectobacillaceae</taxon>
        <taxon>Flectobacillus</taxon>
    </lineage>
</organism>
<reference evidence="1 2" key="1">
    <citation type="submission" date="2023-05" db="EMBL/GenBank/DDBJ databases">
        <title>Novel species of genus Flectobacillus isolated from stream in China.</title>
        <authorList>
            <person name="Lu H."/>
        </authorList>
    </citation>
    <scope>NUCLEOTIDE SEQUENCE [LARGE SCALE GENOMIC DNA]</scope>
    <source>
        <strain evidence="1 2">KCTC 42575</strain>
    </source>
</reference>
<evidence type="ECO:0000313" key="2">
    <source>
        <dbReference type="Proteomes" id="UP001236507"/>
    </source>
</evidence>
<dbReference type="EMBL" id="JASHIF010000004">
    <property type="protein sequence ID" value="MDI9858945.1"/>
    <property type="molecule type" value="Genomic_DNA"/>
</dbReference>
<dbReference type="Proteomes" id="UP001236507">
    <property type="component" value="Unassembled WGS sequence"/>
</dbReference>
<name>A0ABT6Y5V4_9BACT</name>
<comment type="caution">
    <text evidence="1">The sequence shown here is derived from an EMBL/GenBank/DDBJ whole genome shotgun (WGS) entry which is preliminary data.</text>
</comment>